<proteinExistence type="predicted"/>
<dbReference type="InterPro" id="IPR002733">
    <property type="entry name" value="AMMECR1_domain"/>
</dbReference>
<evidence type="ECO:0000259" key="2">
    <source>
        <dbReference type="Pfam" id="PF01871"/>
    </source>
</evidence>
<organism evidence="3 4">
    <name type="scientific">Hyalangium rubrum</name>
    <dbReference type="NCBI Taxonomy" id="3103134"/>
    <lineage>
        <taxon>Bacteria</taxon>
        <taxon>Pseudomonadati</taxon>
        <taxon>Myxococcota</taxon>
        <taxon>Myxococcia</taxon>
        <taxon>Myxococcales</taxon>
        <taxon>Cystobacterineae</taxon>
        <taxon>Archangiaceae</taxon>
        <taxon>Hyalangium</taxon>
    </lineage>
</organism>
<dbReference type="SUPFAM" id="SSF143447">
    <property type="entry name" value="AMMECR1-like"/>
    <property type="match status" value="1"/>
</dbReference>
<evidence type="ECO:0000256" key="1">
    <source>
        <dbReference type="SAM" id="MobiDB-lite"/>
    </source>
</evidence>
<dbReference type="Gene3D" id="3.40.50.2020">
    <property type="match status" value="1"/>
</dbReference>
<feature type="region of interest" description="Disordered" evidence="1">
    <location>
        <begin position="1"/>
        <end position="22"/>
    </location>
</feature>
<dbReference type="InterPro" id="IPR029057">
    <property type="entry name" value="PRTase-like"/>
</dbReference>
<dbReference type="InterPro" id="IPR027485">
    <property type="entry name" value="AMMECR1_N"/>
</dbReference>
<feature type="region of interest" description="Disordered" evidence="1">
    <location>
        <begin position="401"/>
        <end position="424"/>
    </location>
</feature>
<dbReference type="Proteomes" id="UP001291309">
    <property type="component" value="Unassembled WGS sequence"/>
</dbReference>
<protein>
    <recommendedName>
        <fullName evidence="2">AMMECR1 domain-containing protein</fullName>
    </recommendedName>
</protein>
<name>A0ABU5H3U1_9BACT</name>
<sequence length="753" mass="82353">MPAQRGRQGRSRQKRAASDASEREQLLSLLLKEAMRQEEPALSEGVPARWRLDLPAVTLTTRGAELSGGCLLRLLEAFEGLQLVAASPRSLPLLQACVMLSRGKYRGLLTRPGEGSHLTLEGKVDPAQPVLFVHDAIGEGSELEDFVSRLEQSGLRVEGGVCLVRSGYEGAFSRLRSRGIPVFALYDTEELSARMPGGAPRALNPGRVLPPHEVTSEKAPEGLQPVELARQVIAEALRSGKLLRPPRRLAGRYSGPGGVWVSVYSKDAPHELLAHNGFWNFPEEKAPALAIAVSQAAFLAARQLTRVSPEPLATLERSAISVTFCAALEPCEVAQLDSERHGLVVRSRERPYLVGGAPPRMPGISNAWQQLEHARTLDARLLPTEPFTLYRYSLQEVVEPGLPPEPSRVESKPPVEASPKTLGESVSRLTPPLCKFLLRHLGATARYEPSSDAIHQGLDTARLAHQAWALARAHRKLGPAPLGEGARTLLTALTSDLVFDDTEHVWIRADEGASISQVALVLLALLETGEDMATAQTLAATLWSRMGVHGRFSCYLEPAADGDPWQDSMPGQALLALARAAQENVHAADAAKLAQAWRFYRHRFRYKRHWDQVSWLTQAAVAWWHVDRDAEAARLAFEICDWALTYQSETTGAFLNDHQPDAPGATTALYLEALAAGAELAAGLRDRTRQQRYLDACARGVSFLDTLVIQEREAALLPNPRHALGGVRSSLERSEVQVESVQHALLALLALRR</sequence>
<evidence type="ECO:0000313" key="3">
    <source>
        <dbReference type="EMBL" id="MDY7227769.1"/>
    </source>
</evidence>
<comment type="caution">
    <text evidence="3">The sequence shown here is derived from an EMBL/GenBank/DDBJ whole genome shotgun (WGS) entry which is preliminary data.</text>
</comment>
<dbReference type="Pfam" id="PF01871">
    <property type="entry name" value="AMMECR1"/>
    <property type="match status" value="1"/>
</dbReference>
<dbReference type="Gene3D" id="3.30.700.20">
    <property type="entry name" value="Hypothetical protein ph0010, domain 1"/>
    <property type="match status" value="1"/>
</dbReference>
<dbReference type="EMBL" id="JAXIVS010000004">
    <property type="protein sequence ID" value="MDY7227769.1"/>
    <property type="molecule type" value="Genomic_DNA"/>
</dbReference>
<gene>
    <name evidence="3" type="ORF">SYV04_15245</name>
</gene>
<accession>A0ABU5H3U1</accession>
<feature type="domain" description="AMMECR1" evidence="2">
    <location>
        <begin position="226"/>
        <end position="349"/>
    </location>
</feature>
<keyword evidence="4" id="KW-1185">Reference proteome</keyword>
<reference evidence="3 4" key="1">
    <citation type="submission" date="2023-12" db="EMBL/GenBank/DDBJ databases">
        <title>the genome sequence of Hyalangium sp. s54d21.</title>
        <authorList>
            <person name="Zhang X."/>
        </authorList>
    </citation>
    <scope>NUCLEOTIDE SEQUENCE [LARGE SCALE GENOMIC DNA]</scope>
    <source>
        <strain evidence="4">s54d21</strain>
    </source>
</reference>
<dbReference type="InterPro" id="IPR036071">
    <property type="entry name" value="AMMECR1_dom_sf"/>
</dbReference>
<evidence type="ECO:0000313" key="4">
    <source>
        <dbReference type="Proteomes" id="UP001291309"/>
    </source>
</evidence>
<dbReference type="RefSeq" id="WP_321546481.1">
    <property type="nucleotide sequence ID" value="NZ_JAXIVS010000004.1"/>
</dbReference>